<comment type="caution">
    <text evidence="6">The sequence shown here is derived from an EMBL/GenBank/DDBJ whole genome shotgun (WGS) entry which is preliminary data.</text>
</comment>
<dbReference type="GO" id="GO:0016787">
    <property type="term" value="F:hydrolase activity"/>
    <property type="evidence" value="ECO:0007669"/>
    <property type="project" value="UniProtKB-KW"/>
</dbReference>
<accession>A0AAW4KW68</accession>
<dbReference type="AlphaFoldDB" id="A0AAW4KW68"/>
<dbReference type="GO" id="GO:0046872">
    <property type="term" value="F:metal ion binding"/>
    <property type="evidence" value="ECO:0007669"/>
    <property type="project" value="UniProtKB-KW"/>
</dbReference>
<dbReference type="SUPFAM" id="SSF56281">
    <property type="entry name" value="Metallo-hydrolase/oxidoreductase"/>
    <property type="match status" value="1"/>
</dbReference>
<dbReference type="PANTHER" id="PTHR46233">
    <property type="entry name" value="HYDROXYACYLGLUTATHIONE HYDROLASE GLOC"/>
    <property type="match status" value="1"/>
</dbReference>
<evidence type="ECO:0000313" key="6">
    <source>
        <dbReference type="EMBL" id="MBT0662838.1"/>
    </source>
</evidence>
<reference evidence="6 7" key="1">
    <citation type="submission" date="2021-05" db="EMBL/GenBank/DDBJ databases">
        <title>The draft genome of Geobacter pelophilus DSM 12255.</title>
        <authorList>
            <person name="Xu Z."/>
            <person name="Masuda Y."/>
            <person name="Itoh H."/>
            <person name="Senoo K."/>
        </authorList>
    </citation>
    <scope>NUCLEOTIDE SEQUENCE [LARGE SCALE GENOMIC DNA]</scope>
    <source>
        <strain evidence="6 7">DSM 12255</strain>
    </source>
</reference>
<keyword evidence="3" id="KW-0378">Hydrolase</keyword>
<evidence type="ECO:0000256" key="1">
    <source>
        <dbReference type="ARBA" id="ARBA00001947"/>
    </source>
</evidence>
<gene>
    <name evidence="6" type="ORF">KI809_00865</name>
</gene>
<keyword evidence="7" id="KW-1185">Reference proteome</keyword>
<protein>
    <submittedName>
        <fullName evidence="6">MBL fold metallo-hydrolase</fullName>
    </submittedName>
</protein>
<dbReference type="InterPro" id="IPR036866">
    <property type="entry name" value="RibonucZ/Hydroxyglut_hydro"/>
</dbReference>
<organism evidence="6 7">
    <name type="scientific">Geoanaerobacter pelophilus</name>
    <dbReference type="NCBI Taxonomy" id="60036"/>
    <lineage>
        <taxon>Bacteria</taxon>
        <taxon>Pseudomonadati</taxon>
        <taxon>Thermodesulfobacteriota</taxon>
        <taxon>Desulfuromonadia</taxon>
        <taxon>Geobacterales</taxon>
        <taxon>Geobacteraceae</taxon>
        <taxon>Geoanaerobacter</taxon>
    </lineage>
</organism>
<feature type="domain" description="Metallo-beta-lactamase" evidence="5">
    <location>
        <begin position="14"/>
        <end position="192"/>
    </location>
</feature>
<dbReference type="PANTHER" id="PTHR46233:SF3">
    <property type="entry name" value="HYDROXYACYLGLUTATHIONE HYDROLASE GLOC"/>
    <property type="match status" value="1"/>
</dbReference>
<name>A0AAW4KW68_9BACT</name>
<dbReference type="InterPro" id="IPR051453">
    <property type="entry name" value="MBL_Glyoxalase_II"/>
</dbReference>
<dbReference type="RefSeq" id="WP_214169633.1">
    <property type="nucleotide sequence ID" value="NZ_JAHCVJ010000001.1"/>
</dbReference>
<evidence type="ECO:0000313" key="7">
    <source>
        <dbReference type="Proteomes" id="UP000811899"/>
    </source>
</evidence>
<evidence type="ECO:0000256" key="3">
    <source>
        <dbReference type="ARBA" id="ARBA00022801"/>
    </source>
</evidence>
<dbReference type="InterPro" id="IPR001279">
    <property type="entry name" value="Metallo-B-lactamas"/>
</dbReference>
<comment type="cofactor">
    <cofactor evidence="1">
        <name>Zn(2+)</name>
        <dbReference type="ChEBI" id="CHEBI:29105"/>
    </cofactor>
</comment>
<proteinExistence type="predicted"/>
<dbReference type="Proteomes" id="UP000811899">
    <property type="component" value="Unassembled WGS sequence"/>
</dbReference>
<evidence type="ECO:0000259" key="5">
    <source>
        <dbReference type="SMART" id="SM00849"/>
    </source>
</evidence>
<dbReference type="SMART" id="SM00849">
    <property type="entry name" value="Lactamase_B"/>
    <property type="match status" value="1"/>
</dbReference>
<dbReference type="CDD" id="cd06262">
    <property type="entry name" value="metallo-hydrolase-like_MBL-fold"/>
    <property type="match status" value="1"/>
</dbReference>
<evidence type="ECO:0000256" key="2">
    <source>
        <dbReference type="ARBA" id="ARBA00022723"/>
    </source>
</evidence>
<dbReference type="EMBL" id="JAHCVJ010000001">
    <property type="protein sequence ID" value="MBT0662838.1"/>
    <property type="molecule type" value="Genomic_DNA"/>
</dbReference>
<evidence type="ECO:0000256" key="4">
    <source>
        <dbReference type="ARBA" id="ARBA00022833"/>
    </source>
</evidence>
<keyword evidence="4" id="KW-0862">Zinc</keyword>
<dbReference type="Pfam" id="PF00753">
    <property type="entry name" value="Lactamase_B"/>
    <property type="match status" value="1"/>
</dbReference>
<dbReference type="Gene3D" id="3.60.15.10">
    <property type="entry name" value="Ribonuclease Z/Hydroxyacylglutathione hydrolase-like"/>
    <property type="match status" value="1"/>
</dbReference>
<keyword evidence="2" id="KW-0479">Metal-binding</keyword>
<sequence>MPDLLETLIVGSLGVNCLIIDCGNGEGVVVDPGAEPGRVIAAVNRSKLKITHIINTHGHFDHVGGNKALLEATGAKLMIHAADEAQLVRAAEVSTMYGLMAENSPMPDMHLEDGMVVTVGTTAIKVIHTPGHTPGGCSLYFADRNLVLTGDTLFADSVGRTDLPGGSHDTLIASIKNKLFALPDDTVVIPGHGPSTTIGKEKRENEWLR</sequence>